<keyword evidence="2" id="KW-1185">Reference proteome</keyword>
<proteinExistence type="predicted"/>
<gene>
    <name evidence="1" type="ORF">SAMN06264365_105220</name>
</gene>
<accession>A0A238YV70</accession>
<evidence type="ECO:0000313" key="1">
    <source>
        <dbReference type="EMBL" id="SNR75176.1"/>
    </source>
</evidence>
<evidence type="ECO:0000313" key="2">
    <source>
        <dbReference type="Proteomes" id="UP000198415"/>
    </source>
</evidence>
<dbReference type="AlphaFoldDB" id="A0A238YV70"/>
<protein>
    <submittedName>
        <fullName evidence="1">Uncharacterized protein</fullName>
    </submittedName>
</protein>
<sequence>MTTDDFLGSFCVDMQHGLLIFRDINSVDTHEGWDGDAVHAVADSLYLRVQPSVDGPVSVEVFGSDEPTYEGIVLYDGSITSRHGEFVLHDPNDWISMRVITDEAGTARLRVTGDHKLMPSVVRIQLWY</sequence>
<dbReference type="EMBL" id="FZNR01000005">
    <property type="protein sequence ID" value="SNR75176.1"/>
    <property type="molecule type" value="Genomic_DNA"/>
</dbReference>
<reference evidence="1 2" key="1">
    <citation type="submission" date="2017-06" db="EMBL/GenBank/DDBJ databases">
        <authorList>
            <person name="Kim H.J."/>
            <person name="Triplett B.A."/>
        </authorList>
    </citation>
    <scope>NUCLEOTIDE SEQUENCE [LARGE SCALE GENOMIC DNA]</scope>
    <source>
        <strain evidence="1 2">DSM 43151</strain>
    </source>
</reference>
<dbReference type="RefSeq" id="WP_089293916.1">
    <property type="nucleotide sequence ID" value="NZ_BOMU01000035.1"/>
</dbReference>
<dbReference type="Proteomes" id="UP000198415">
    <property type="component" value="Unassembled WGS sequence"/>
</dbReference>
<dbReference type="OrthoDB" id="5193833at2"/>
<name>A0A238YV70_9ACTN</name>
<organism evidence="1 2">
    <name type="scientific">Actinoplanes regularis</name>
    <dbReference type="NCBI Taxonomy" id="52697"/>
    <lineage>
        <taxon>Bacteria</taxon>
        <taxon>Bacillati</taxon>
        <taxon>Actinomycetota</taxon>
        <taxon>Actinomycetes</taxon>
        <taxon>Micromonosporales</taxon>
        <taxon>Micromonosporaceae</taxon>
        <taxon>Actinoplanes</taxon>
    </lineage>
</organism>